<evidence type="ECO:0000313" key="1">
    <source>
        <dbReference type="EMBL" id="WNM38589.1"/>
    </source>
</evidence>
<evidence type="ECO:0000313" key="2">
    <source>
        <dbReference type="Proteomes" id="UP001303001"/>
    </source>
</evidence>
<sequence length="206" mass="21350">MGHVFVRLAGHGARLVPYWPYRFTGSAGSSTVQATVVGDGGERRAVVGPGAASVPGVVDVDAGPDGDWRLELGPFSLCWPAGFAVESPTEPADGTPCYLLGPDQAMIFPQGPVPLARLTGPDALVAPGQRVVHRRVLDDDIDVVELAYAHDGAAWWQAHWIIPVGRDLALVLTGQAPAGAGAAVRTAGDRMAVTVTGVHHPDGQSA</sequence>
<reference evidence="1 2" key="1">
    <citation type="submission" date="2023-09" db="EMBL/GenBank/DDBJ databases">
        <title>Micromonospora halotolerans DSM 45598 genome sequence.</title>
        <authorList>
            <person name="Mo P."/>
        </authorList>
    </citation>
    <scope>NUCLEOTIDE SEQUENCE [LARGE SCALE GENOMIC DNA]</scope>
    <source>
        <strain evidence="1 2">DSM 45598</strain>
    </source>
</reference>
<organism evidence="1 2">
    <name type="scientific">Micromonospora halotolerans</name>
    <dbReference type="NCBI Taxonomy" id="709879"/>
    <lineage>
        <taxon>Bacteria</taxon>
        <taxon>Bacillati</taxon>
        <taxon>Actinomycetota</taxon>
        <taxon>Actinomycetes</taxon>
        <taxon>Micromonosporales</taxon>
        <taxon>Micromonosporaceae</taxon>
        <taxon>Micromonospora</taxon>
    </lineage>
</organism>
<protein>
    <submittedName>
        <fullName evidence="1">Uncharacterized protein</fullName>
    </submittedName>
</protein>
<dbReference type="Proteomes" id="UP001303001">
    <property type="component" value="Chromosome"/>
</dbReference>
<accession>A0ABY9ZTI1</accession>
<keyword evidence="2" id="KW-1185">Reference proteome</keyword>
<proteinExistence type="predicted"/>
<dbReference type="EMBL" id="CP134876">
    <property type="protein sequence ID" value="WNM38589.1"/>
    <property type="molecule type" value="Genomic_DNA"/>
</dbReference>
<name>A0ABY9ZTI1_9ACTN</name>
<gene>
    <name evidence="1" type="ORF">RMN56_26175</name>
</gene>
<dbReference type="RefSeq" id="WP_313720278.1">
    <property type="nucleotide sequence ID" value="NZ_CP134876.1"/>
</dbReference>